<comment type="caution">
    <text evidence="7">The sequence shown here is derived from an EMBL/GenBank/DDBJ whole genome shotgun (WGS) entry which is preliminary data.</text>
</comment>
<evidence type="ECO:0000256" key="5">
    <source>
        <dbReference type="ARBA" id="ARBA00023136"/>
    </source>
</evidence>
<feature type="transmembrane region" description="Helical" evidence="6">
    <location>
        <begin position="21"/>
        <end position="37"/>
    </location>
</feature>
<keyword evidence="3 6" id="KW-0812">Transmembrane</keyword>
<dbReference type="PANTHER" id="PTHR30482:SF17">
    <property type="entry name" value="ABC TRANSPORTER ATP-BINDING PROTEIN"/>
    <property type="match status" value="1"/>
</dbReference>
<feature type="transmembrane region" description="Helical" evidence="6">
    <location>
        <begin position="72"/>
        <end position="88"/>
    </location>
</feature>
<keyword evidence="5 6" id="KW-0472">Membrane</keyword>
<proteinExistence type="predicted"/>
<protein>
    <submittedName>
        <fullName evidence="7">Branched-chain amino acid ABC transporter permease</fullName>
    </submittedName>
</protein>
<feature type="transmembrane region" description="Helical" evidence="6">
    <location>
        <begin position="270"/>
        <end position="289"/>
    </location>
</feature>
<evidence type="ECO:0000313" key="8">
    <source>
        <dbReference type="Proteomes" id="UP000266483"/>
    </source>
</evidence>
<accession>A0ABX9MWS4</accession>
<comment type="subcellular location">
    <subcellularLocation>
        <location evidence="1">Cell membrane</location>
        <topology evidence="1">Multi-pass membrane protein</topology>
    </subcellularLocation>
</comment>
<keyword evidence="4 6" id="KW-1133">Transmembrane helix</keyword>
<dbReference type="RefSeq" id="WP_119442436.1">
    <property type="nucleotide sequence ID" value="NZ_CP170494.1"/>
</dbReference>
<evidence type="ECO:0000256" key="3">
    <source>
        <dbReference type="ARBA" id="ARBA00022692"/>
    </source>
</evidence>
<keyword evidence="2" id="KW-1003">Cell membrane</keyword>
<dbReference type="PANTHER" id="PTHR30482">
    <property type="entry name" value="HIGH-AFFINITY BRANCHED-CHAIN AMINO ACID TRANSPORT SYSTEM PERMEASE"/>
    <property type="match status" value="1"/>
</dbReference>
<dbReference type="EMBL" id="NQOU01000004">
    <property type="protein sequence ID" value="RII82471.1"/>
    <property type="molecule type" value="Genomic_DNA"/>
</dbReference>
<gene>
    <name evidence="7" type="ORF">CJO09_11270</name>
</gene>
<evidence type="ECO:0000313" key="7">
    <source>
        <dbReference type="EMBL" id="RII82471.1"/>
    </source>
</evidence>
<evidence type="ECO:0000256" key="6">
    <source>
        <dbReference type="SAM" id="Phobius"/>
    </source>
</evidence>
<reference evidence="7 8" key="1">
    <citation type="submission" date="2017-08" db="EMBL/GenBank/DDBJ databases">
        <title>Pusillimonas indicus sp. nov., a member of the family Alcaligenaceae isolated from surface seawater.</title>
        <authorList>
            <person name="Li J."/>
        </authorList>
    </citation>
    <scope>NUCLEOTIDE SEQUENCE [LARGE SCALE GENOMIC DNA]</scope>
    <source>
        <strain evidence="7 8">17-4A</strain>
    </source>
</reference>
<keyword evidence="8" id="KW-1185">Reference proteome</keyword>
<dbReference type="InterPro" id="IPR043428">
    <property type="entry name" value="LivM-like"/>
</dbReference>
<dbReference type="Pfam" id="PF02653">
    <property type="entry name" value="BPD_transp_2"/>
    <property type="match status" value="1"/>
</dbReference>
<feature type="transmembrane region" description="Helical" evidence="6">
    <location>
        <begin position="220"/>
        <end position="238"/>
    </location>
</feature>
<name>A0ABX9MWS4_9BURK</name>
<evidence type="ECO:0000256" key="4">
    <source>
        <dbReference type="ARBA" id="ARBA00022989"/>
    </source>
</evidence>
<dbReference type="CDD" id="cd06581">
    <property type="entry name" value="TM_PBP1_LivM_like"/>
    <property type="match status" value="1"/>
</dbReference>
<evidence type="ECO:0000256" key="2">
    <source>
        <dbReference type="ARBA" id="ARBA00022475"/>
    </source>
</evidence>
<evidence type="ECO:0000256" key="1">
    <source>
        <dbReference type="ARBA" id="ARBA00004651"/>
    </source>
</evidence>
<dbReference type="InterPro" id="IPR001851">
    <property type="entry name" value="ABC_transp_permease"/>
</dbReference>
<feature type="transmembrane region" description="Helical" evidence="6">
    <location>
        <begin position="161"/>
        <end position="187"/>
    </location>
</feature>
<dbReference type="Proteomes" id="UP000266483">
    <property type="component" value="Unassembled WGS sequence"/>
</dbReference>
<feature type="transmembrane region" description="Helical" evidence="6">
    <location>
        <begin position="94"/>
        <end position="116"/>
    </location>
</feature>
<organism evidence="7 8">
    <name type="scientific">Neopusillimonas maritima</name>
    <dbReference type="NCBI Taxonomy" id="2026239"/>
    <lineage>
        <taxon>Bacteria</taxon>
        <taxon>Pseudomonadati</taxon>
        <taxon>Pseudomonadota</taxon>
        <taxon>Betaproteobacteria</taxon>
        <taxon>Burkholderiales</taxon>
        <taxon>Alcaligenaceae</taxon>
        <taxon>Neopusillimonas</taxon>
    </lineage>
</organism>
<feature type="transmembrane region" description="Helical" evidence="6">
    <location>
        <begin position="295"/>
        <end position="318"/>
    </location>
</feature>
<sequence>MNTQSNRNLVVGAFRRQRYNLADVALVAAAILTLIFGEYYLALAAMVVIMAIFALSLDLAQGYGGVESLGHAAFFGVGAYAAALYALHVSSEPISGLLVGAIAAGLAGLLSGFAVLRTQGLTQLMLTLAVASLLYELANVAKSITNGDDGLTGYDVDPVLGLFQFDIFGFTGFVYACVVLLLVYALLKKLVNASIGQTAQGIRENQIRMRMLGVPVERRLWLLYTISAAIAGIAGALSAQINRIVGLDSLAFTLSANVLVMLALGGPGRLYGAIFGAILFVLLSDRAAAIDPTNWLAVLGIVLILIVRYAPDGLAGLVSRTVGKRSAK</sequence>